<dbReference type="PANTHER" id="PTHR43701">
    <property type="entry name" value="MEMBRANE TRANSPORTER PROTEIN MJ0441-RELATED"/>
    <property type="match status" value="1"/>
</dbReference>
<gene>
    <name evidence="7" type="ORF">BCL93_10310</name>
</gene>
<reference evidence="7 8" key="1">
    <citation type="submission" date="2018-06" db="EMBL/GenBank/DDBJ databases">
        <title>Comparative analysis of microorganisms from saline springs in Andes Mountain Range, Colombia.</title>
        <authorList>
            <person name="Rubin E."/>
        </authorList>
    </citation>
    <scope>NUCLEOTIDE SEQUENCE [LARGE SCALE GENOMIC DNA]</scope>
    <source>
        <strain evidence="7 8">USBA-857</strain>
    </source>
</reference>
<dbReference type="InterPro" id="IPR051598">
    <property type="entry name" value="TSUP/Inactive_protease-like"/>
</dbReference>
<comment type="caution">
    <text evidence="7">The sequence shown here is derived from an EMBL/GenBank/DDBJ whole genome shotgun (WGS) entry which is preliminary data.</text>
</comment>
<evidence type="ECO:0000256" key="6">
    <source>
        <dbReference type="RuleBase" id="RU363041"/>
    </source>
</evidence>
<keyword evidence="4 6" id="KW-1133">Transmembrane helix</keyword>
<keyword evidence="3 6" id="KW-0812">Transmembrane</keyword>
<comment type="similarity">
    <text evidence="2 6">Belongs to the 4-toluene sulfonate uptake permease (TSUP) (TC 2.A.102) family.</text>
</comment>
<dbReference type="AlphaFoldDB" id="A0A328XSU8"/>
<dbReference type="Proteomes" id="UP000249700">
    <property type="component" value="Unassembled WGS sequence"/>
</dbReference>
<keyword evidence="6" id="KW-1003">Cell membrane</keyword>
<dbReference type="OrthoDB" id="3431260at2"/>
<feature type="transmembrane region" description="Helical" evidence="6">
    <location>
        <begin position="151"/>
        <end position="172"/>
    </location>
</feature>
<evidence type="ECO:0000256" key="3">
    <source>
        <dbReference type="ARBA" id="ARBA00022692"/>
    </source>
</evidence>
<name>A0A328XSU8_9GAMM</name>
<dbReference type="InterPro" id="IPR002781">
    <property type="entry name" value="TM_pro_TauE-like"/>
</dbReference>
<evidence type="ECO:0000256" key="2">
    <source>
        <dbReference type="ARBA" id="ARBA00009142"/>
    </source>
</evidence>
<feature type="transmembrane region" description="Helical" evidence="6">
    <location>
        <begin position="47"/>
        <end position="66"/>
    </location>
</feature>
<feature type="transmembrane region" description="Helical" evidence="6">
    <location>
        <begin position="249"/>
        <end position="268"/>
    </location>
</feature>
<comment type="subcellular location">
    <subcellularLocation>
        <location evidence="6">Cell membrane</location>
        <topology evidence="6">Multi-pass membrane protein</topology>
    </subcellularLocation>
    <subcellularLocation>
        <location evidence="1">Membrane</location>
        <topology evidence="1">Multi-pass membrane protein</topology>
    </subcellularLocation>
</comment>
<dbReference type="PANTHER" id="PTHR43701:SF2">
    <property type="entry name" value="MEMBRANE TRANSPORTER PROTEIN YJNA-RELATED"/>
    <property type="match status" value="1"/>
</dbReference>
<sequence length="269" mass="28337">MYGVLLVCGGVAGVTTVLFGFGGGFLVVPLMYILLMTVHGPDSAAGLAAMHIAVATSTALMIFATSLSTWRHHQRRTVQWNLVRPLMGYIAIGAVLGAAAAVSLSGDWVRWVFIGYLGLTIADAILLPGFLHQASGDVRPLGRSATAMVGTFIGTVAAFLGVGGSVMTVPLMRRRGASMTAATAMANPLSLPMAVSGTLTYMLLPASDTALDAWYAGYVDLRALLALAVGSWLGIRLGSRWIGRIPDRIHARVYLLLLTLVLVVMVAMH</sequence>
<evidence type="ECO:0000313" key="7">
    <source>
        <dbReference type="EMBL" id="RAR62780.1"/>
    </source>
</evidence>
<feature type="transmembrane region" description="Helical" evidence="6">
    <location>
        <begin position="86"/>
        <end position="104"/>
    </location>
</feature>
<feature type="transmembrane region" description="Helical" evidence="6">
    <location>
        <begin position="215"/>
        <end position="237"/>
    </location>
</feature>
<dbReference type="EMBL" id="QLSX01000003">
    <property type="protein sequence ID" value="RAR62780.1"/>
    <property type="molecule type" value="Genomic_DNA"/>
</dbReference>
<proteinExistence type="inferred from homology"/>
<evidence type="ECO:0000256" key="1">
    <source>
        <dbReference type="ARBA" id="ARBA00004141"/>
    </source>
</evidence>
<evidence type="ECO:0000256" key="5">
    <source>
        <dbReference type="ARBA" id="ARBA00023136"/>
    </source>
</evidence>
<dbReference type="RefSeq" id="WP_112053997.1">
    <property type="nucleotide sequence ID" value="NZ_QLSX01000003.1"/>
</dbReference>
<dbReference type="GO" id="GO:0005886">
    <property type="term" value="C:plasma membrane"/>
    <property type="evidence" value="ECO:0007669"/>
    <property type="project" value="UniProtKB-SubCell"/>
</dbReference>
<feature type="transmembrane region" description="Helical" evidence="6">
    <location>
        <begin position="12"/>
        <end position="35"/>
    </location>
</feature>
<evidence type="ECO:0000313" key="8">
    <source>
        <dbReference type="Proteomes" id="UP000249700"/>
    </source>
</evidence>
<accession>A0A328XSU8</accession>
<protein>
    <recommendedName>
        <fullName evidence="6">Probable membrane transporter protein</fullName>
    </recommendedName>
</protein>
<feature type="transmembrane region" description="Helical" evidence="6">
    <location>
        <begin position="111"/>
        <end position="131"/>
    </location>
</feature>
<dbReference type="Pfam" id="PF01925">
    <property type="entry name" value="TauE"/>
    <property type="match status" value="1"/>
</dbReference>
<keyword evidence="5 6" id="KW-0472">Membrane</keyword>
<evidence type="ECO:0000256" key="4">
    <source>
        <dbReference type="ARBA" id="ARBA00022989"/>
    </source>
</evidence>
<organism evidence="7 8">
    <name type="scientific">Onishia taeanensis</name>
    <dbReference type="NCBI Taxonomy" id="284577"/>
    <lineage>
        <taxon>Bacteria</taxon>
        <taxon>Pseudomonadati</taxon>
        <taxon>Pseudomonadota</taxon>
        <taxon>Gammaproteobacteria</taxon>
        <taxon>Oceanospirillales</taxon>
        <taxon>Halomonadaceae</taxon>
        <taxon>Onishia</taxon>
    </lineage>
</organism>